<dbReference type="Proteomes" id="UP000299102">
    <property type="component" value="Unassembled WGS sequence"/>
</dbReference>
<protein>
    <submittedName>
        <fullName evidence="1">Uncharacterized protein</fullName>
    </submittedName>
</protein>
<evidence type="ECO:0000313" key="1">
    <source>
        <dbReference type="EMBL" id="GBP09237.1"/>
    </source>
</evidence>
<evidence type="ECO:0000313" key="2">
    <source>
        <dbReference type="Proteomes" id="UP000299102"/>
    </source>
</evidence>
<comment type="caution">
    <text evidence="1">The sequence shown here is derived from an EMBL/GenBank/DDBJ whole genome shotgun (WGS) entry which is preliminary data.</text>
</comment>
<reference evidence="1 2" key="1">
    <citation type="journal article" date="2019" name="Commun. Biol.">
        <title>The bagworm genome reveals a unique fibroin gene that provides high tensile strength.</title>
        <authorList>
            <person name="Kono N."/>
            <person name="Nakamura H."/>
            <person name="Ohtoshi R."/>
            <person name="Tomita M."/>
            <person name="Numata K."/>
            <person name="Arakawa K."/>
        </authorList>
    </citation>
    <scope>NUCLEOTIDE SEQUENCE [LARGE SCALE GENOMIC DNA]</scope>
</reference>
<name>A0A4C1T726_EUMVA</name>
<gene>
    <name evidence="1" type="ORF">EVAR_70725_1</name>
</gene>
<dbReference type="AlphaFoldDB" id="A0A4C1T726"/>
<proteinExistence type="predicted"/>
<sequence length="161" mass="18161">MQNSAYLDEAGVRSKRVLMSIIADTKQPGQCSFVELEPNDTKLKRMRFIIFMMLLWRSPTNVQGQVNVTTVRNMGTQKRIASWQQFECGNYMVYSVVKLPMKPKSKPASDQARNVILAPVSYHQMAQSITKQVSYADAVKNNSEAKKNLALTNTLINTDLA</sequence>
<keyword evidence="2" id="KW-1185">Reference proteome</keyword>
<organism evidence="1 2">
    <name type="scientific">Eumeta variegata</name>
    <name type="common">Bagworm moth</name>
    <name type="synonym">Eumeta japonica</name>
    <dbReference type="NCBI Taxonomy" id="151549"/>
    <lineage>
        <taxon>Eukaryota</taxon>
        <taxon>Metazoa</taxon>
        <taxon>Ecdysozoa</taxon>
        <taxon>Arthropoda</taxon>
        <taxon>Hexapoda</taxon>
        <taxon>Insecta</taxon>
        <taxon>Pterygota</taxon>
        <taxon>Neoptera</taxon>
        <taxon>Endopterygota</taxon>
        <taxon>Lepidoptera</taxon>
        <taxon>Glossata</taxon>
        <taxon>Ditrysia</taxon>
        <taxon>Tineoidea</taxon>
        <taxon>Psychidae</taxon>
        <taxon>Oiketicinae</taxon>
        <taxon>Eumeta</taxon>
    </lineage>
</organism>
<accession>A0A4C1T726</accession>
<dbReference type="EMBL" id="BGZK01004478">
    <property type="protein sequence ID" value="GBP09237.1"/>
    <property type="molecule type" value="Genomic_DNA"/>
</dbReference>